<gene>
    <name evidence="1" type="ORF">I5Q09_22630</name>
</gene>
<accession>A0ABS0MXN1</accession>
<dbReference type="RefSeq" id="WP_019365362.1">
    <property type="nucleotide sequence ID" value="NZ_CP044084.1"/>
</dbReference>
<evidence type="ECO:0000313" key="1">
    <source>
        <dbReference type="EMBL" id="MBH3441481.1"/>
    </source>
</evidence>
<dbReference type="Proteomes" id="UP000638986">
    <property type="component" value="Unassembled WGS sequence"/>
</dbReference>
<sequence length="144" mass="16831">MVHSRHAQFLELQLCDLEYIEDLDCDGFSACVQYLLRKANYSFQLMQGHCVQVSTGHIVIPHYWIELSPTFCAYLEHPQDELVTDSNLRKWLFEDESVPHGVFANNREQDINDVVRCIKSDFGLDFWDLNSMTDGRLSRMQIDI</sequence>
<name>A0ABS0MXN1_PSELU</name>
<proteinExistence type="predicted"/>
<comment type="caution">
    <text evidence="1">The sequence shown here is derived from an EMBL/GenBank/DDBJ whole genome shotgun (WGS) entry which is preliminary data.</text>
</comment>
<protein>
    <submittedName>
        <fullName evidence="1">Uncharacterized protein</fullName>
    </submittedName>
</protein>
<reference evidence="1 2" key="1">
    <citation type="submission" date="2020-11" db="EMBL/GenBank/DDBJ databases">
        <title>Enhanced detection system for hospital associated transmission using whole genome sequencing surveillance.</title>
        <authorList>
            <person name="Harrison L.H."/>
            <person name="Van Tyne D."/>
            <person name="Marsh J.W."/>
            <person name="Griffith M.P."/>
            <person name="Snyder D.J."/>
            <person name="Cooper V.S."/>
            <person name="Mustapha M."/>
        </authorList>
    </citation>
    <scope>NUCLEOTIDE SEQUENCE [LARGE SCALE GENOMIC DNA]</scope>
    <source>
        <strain evidence="1 2">PSB00013</strain>
    </source>
</reference>
<organism evidence="1 2">
    <name type="scientific">Pseudomonas luteola</name>
    <dbReference type="NCBI Taxonomy" id="47886"/>
    <lineage>
        <taxon>Bacteria</taxon>
        <taxon>Pseudomonadati</taxon>
        <taxon>Pseudomonadota</taxon>
        <taxon>Gammaproteobacteria</taxon>
        <taxon>Pseudomonadales</taxon>
        <taxon>Pseudomonadaceae</taxon>
        <taxon>Pseudomonas</taxon>
    </lineage>
</organism>
<dbReference type="EMBL" id="JADTXM010000021">
    <property type="protein sequence ID" value="MBH3441481.1"/>
    <property type="molecule type" value="Genomic_DNA"/>
</dbReference>
<evidence type="ECO:0000313" key="2">
    <source>
        <dbReference type="Proteomes" id="UP000638986"/>
    </source>
</evidence>